<dbReference type="Pfam" id="PF16901">
    <property type="entry name" value="DAO_C"/>
    <property type="match status" value="1"/>
</dbReference>
<organism evidence="9 10">
    <name type="scientific">Candidatus Falkowbacteria bacterium RIFOXYA2_FULL_47_19</name>
    <dbReference type="NCBI Taxonomy" id="1797994"/>
    <lineage>
        <taxon>Bacteria</taxon>
        <taxon>Candidatus Falkowiibacteriota</taxon>
    </lineage>
</organism>
<accession>A0A1F5SHZ6</accession>
<dbReference type="InterPro" id="IPR036188">
    <property type="entry name" value="FAD/NAD-bd_sf"/>
</dbReference>
<dbReference type="EMBL" id="MFGB01000016">
    <property type="protein sequence ID" value="OGF26299.1"/>
    <property type="molecule type" value="Genomic_DNA"/>
</dbReference>
<evidence type="ECO:0000256" key="6">
    <source>
        <dbReference type="ARBA" id="ARBA00023002"/>
    </source>
</evidence>
<dbReference type="Gene3D" id="3.50.50.60">
    <property type="entry name" value="FAD/NAD(P)-binding domain"/>
    <property type="match status" value="1"/>
</dbReference>
<keyword evidence="6" id="KW-0560">Oxidoreductase</keyword>
<protein>
    <recommendedName>
        <fullName evidence="11">FAD dependent oxidoreductase domain-containing protein</fullName>
    </recommendedName>
</protein>
<dbReference type="SUPFAM" id="SSF51905">
    <property type="entry name" value="FAD/NAD(P)-binding domain"/>
    <property type="match status" value="1"/>
</dbReference>
<evidence type="ECO:0000256" key="1">
    <source>
        <dbReference type="ARBA" id="ARBA00001974"/>
    </source>
</evidence>
<evidence type="ECO:0000256" key="4">
    <source>
        <dbReference type="ARBA" id="ARBA00022798"/>
    </source>
</evidence>
<feature type="domain" description="FAD dependent oxidoreductase" evidence="7">
    <location>
        <begin position="17"/>
        <end position="385"/>
    </location>
</feature>
<dbReference type="GO" id="GO:0006071">
    <property type="term" value="P:glycerol metabolic process"/>
    <property type="evidence" value="ECO:0007669"/>
    <property type="project" value="UniProtKB-KW"/>
</dbReference>
<evidence type="ECO:0000313" key="9">
    <source>
        <dbReference type="EMBL" id="OGF26299.1"/>
    </source>
</evidence>
<comment type="cofactor">
    <cofactor evidence="1">
        <name>FAD</name>
        <dbReference type="ChEBI" id="CHEBI:57692"/>
    </cofactor>
</comment>
<dbReference type="Gene3D" id="3.30.9.10">
    <property type="entry name" value="D-Amino Acid Oxidase, subunit A, domain 2"/>
    <property type="match status" value="1"/>
</dbReference>
<comment type="similarity">
    <text evidence="2">Belongs to the FAD-dependent glycerol-3-phosphate dehydrogenase family.</text>
</comment>
<evidence type="ECO:0000256" key="5">
    <source>
        <dbReference type="ARBA" id="ARBA00022827"/>
    </source>
</evidence>
<dbReference type="InterPro" id="IPR000447">
    <property type="entry name" value="G3P_DH_FAD-dep"/>
</dbReference>
<keyword evidence="3" id="KW-0285">Flavoprotein</keyword>
<keyword evidence="5" id="KW-0274">FAD</keyword>
<sequence>MERYLDVCGNSAAGVFDVCIIGGGISGSAIAYTLSLLGYKVALFEKGDFGGGTTAATTKMIHGGARYLKTLEFRLVRESLRERRILCDIAPNFVYPKPVFLTTSDYPKSNKGLIRAGMICYDLLSYDKGWTRDKSKKIPWHNFLPAEAVLAAEPAIRDENLTGAFVYEDCFNIFPERLNLAFLKSALKNGARIANYAEVFDFLYSSGRRAVSGVKVFDRISRQSFLIRSRLTINCAGPWADAVLGLISGQEEKPALTRSEGVHIITRPICRKNMIGFFPRGGRHFFIIPFRGHSLIGTTDRPYSGHPDNYRVSAEGIDELLSLVNRHVKEPIGWPDIKYAYGGLRPLAGENGADTYNASRSHEICDAARDGLDGLITVLGGKYTTSRNLAERVAGVVAKKLGVYPWRSASDKLYLSGCEITDMELFMSKLHALYDGDFSRETVEYLGRNYGTEAKEVFRLTEDDPSLREVLNVDGEIMAEVVYAVKFEMARTLSDIILRRTGIGALGKPDRRTLVKVASTAAIELDWKADNIIDELDRASRIYELPAIIKKE</sequence>
<dbReference type="InterPro" id="IPR031656">
    <property type="entry name" value="DAO_C"/>
</dbReference>
<dbReference type="STRING" id="1797994.A2227_03370"/>
<evidence type="ECO:0000313" key="10">
    <source>
        <dbReference type="Proteomes" id="UP000178367"/>
    </source>
</evidence>
<dbReference type="InterPro" id="IPR038299">
    <property type="entry name" value="DAO_C_sf"/>
</dbReference>
<dbReference type="PANTHER" id="PTHR11985">
    <property type="entry name" value="GLYCEROL-3-PHOSPHATE DEHYDROGENASE"/>
    <property type="match status" value="1"/>
</dbReference>
<dbReference type="AlphaFoldDB" id="A0A1F5SHZ6"/>
<dbReference type="Gene3D" id="1.10.8.870">
    <property type="entry name" value="Alpha-glycerophosphate oxidase, cap domain"/>
    <property type="match status" value="1"/>
</dbReference>
<dbReference type="InterPro" id="IPR006076">
    <property type="entry name" value="FAD-dep_OxRdtase"/>
</dbReference>
<evidence type="ECO:0000259" key="7">
    <source>
        <dbReference type="Pfam" id="PF01266"/>
    </source>
</evidence>
<keyword evidence="4" id="KW-0319">Glycerol metabolism</keyword>
<gene>
    <name evidence="9" type="ORF">A2227_03370</name>
</gene>
<proteinExistence type="inferred from homology"/>
<evidence type="ECO:0000256" key="2">
    <source>
        <dbReference type="ARBA" id="ARBA00007330"/>
    </source>
</evidence>
<reference evidence="9 10" key="1">
    <citation type="journal article" date="2016" name="Nat. Commun.">
        <title>Thousands of microbial genomes shed light on interconnected biogeochemical processes in an aquifer system.</title>
        <authorList>
            <person name="Anantharaman K."/>
            <person name="Brown C.T."/>
            <person name="Hug L.A."/>
            <person name="Sharon I."/>
            <person name="Castelle C.J."/>
            <person name="Probst A.J."/>
            <person name="Thomas B.C."/>
            <person name="Singh A."/>
            <person name="Wilkins M.J."/>
            <person name="Karaoz U."/>
            <person name="Brodie E.L."/>
            <person name="Williams K.H."/>
            <person name="Hubbard S.S."/>
            <person name="Banfield J.F."/>
        </authorList>
    </citation>
    <scope>NUCLEOTIDE SEQUENCE [LARGE SCALE GENOMIC DNA]</scope>
</reference>
<evidence type="ECO:0008006" key="11">
    <source>
        <dbReference type="Google" id="ProtNLM"/>
    </source>
</evidence>
<name>A0A1F5SHZ6_9BACT</name>
<evidence type="ECO:0000259" key="8">
    <source>
        <dbReference type="Pfam" id="PF16901"/>
    </source>
</evidence>
<dbReference type="PRINTS" id="PR01001">
    <property type="entry name" value="FADG3PDH"/>
</dbReference>
<dbReference type="Proteomes" id="UP000178367">
    <property type="component" value="Unassembled WGS sequence"/>
</dbReference>
<dbReference type="GO" id="GO:0004368">
    <property type="term" value="F:glycerol-3-phosphate dehydrogenase (quinone) activity"/>
    <property type="evidence" value="ECO:0007669"/>
    <property type="project" value="InterPro"/>
</dbReference>
<comment type="caution">
    <text evidence="9">The sequence shown here is derived from an EMBL/GenBank/DDBJ whole genome shotgun (WGS) entry which is preliminary data.</text>
</comment>
<dbReference type="GO" id="GO:0046168">
    <property type="term" value="P:glycerol-3-phosphate catabolic process"/>
    <property type="evidence" value="ECO:0007669"/>
    <property type="project" value="TreeGrafter"/>
</dbReference>
<feature type="domain" description="Alpha-glycerophosphate oxidase C-terminal" evidence="8">
    <location>
        <begin position="410"/>
        <end position="530"/>
    </location>
</feature>
<evidence type="ECO:0000256" key="3">
    <source>
        <dbReference type="ARBA" id="ARBA00022630"/>
    </source>
</evidence>
<dbReference type="Pfam" id="PF01266">
    <property type="entry name" value="DAO"/>
    <property type="match status" value="1"/>
</dbReference>
<dbReference type="PANTHER" id="PTHR11985:SF35">
    <property type="entry name" value="ANAEROBIC GLYCEROL-3-PHOSPHATE DEHYDROGENASE SUBUNIT A"/>
    <property type="match status" value="1"/>
</dbReference>
<dbReference type="SUPFAM" id="SSF54373">
    <property type="entry name" value="FAD-linked reductases, C-terminal domain"/>
    <property type="match status" value="1"/>
</dbReference>